<reference evidence="1" key="4">
    <citation type="submission" date="2025-09" db="UniProtKB">
        <authorList>
            <consortium name="Ensembl"/>
        </authorList>
    </citation>
    <scope>IDENTIFICATION</scope>
</reference>
<proteinExistence type="predicted"/>
<dbReference type="Ensembl" id="ENSAMXT00000058040.1">
    <property type="protein sequence ID" value="ENSAMXP00000038186.1"/>
    <property type="gene ID" value="ENSAMXG00000041696.1"/>
</dbReference>
<reference evidence="1" key="3">
    <citation type="submission" date="2025-08" db="UniProtKB">
        <authorList>
            <consortium name="Ensembl"/>
        </authorList>
    </citation>
    <scope>IDENTIFICATION</scope>
</reference>
<dbReference type="InParanoid" id="A0A3B1J8G7"/>
<accession>A0A3B1J8G7</accession>
<keyword evidence="2" id="KW-1185">Reference proteome</keyword>
<protein>
    <submittedName>
        <fullName evidence="1">Uncharacterized protein</fullName>
    </submittedName>
</protein>
<dbReference type="Proteomes" id="UP000018467">
    <property type="component" value="Unassembled WGS sequence"/>
</dbReference>
<organism evidence="1 2">
    <name type="scientific">Astyanax mexicanus</name>
    <name type="common">Blind cave fish</name>
    <name type="synonym">Astyanax fasciatus mexicanus</name>
    <dbReference type="NCBI Taxonomy" id="7994"/>
    <lineage>
        <taxon>Eukaryota</taxon>
        <taxon>Metazoa</taxon>
        <taxon>Chordata</taxon>
        <taxon>Craniata</taxon>
        <taxon>Vertebrata</taxon>
        <taxon>Euteleostomi</taxon>
        <taxon>Actinopterygii</taxon>
        <taxon>Neopterygii</taxon>
        <taxon>Teleostei</taxon>
        <taxon>Ostariophysi</taxon>
        <taxon>Characiformes</taxon>
        <taxon>Characoidei</taxon>
        <taxon>Acestrorhamphidae</taxon>
        <taxon>Acestrorhamphinae</taxon>
        <taxon>Astyanax</taxon>
    </lineage>
</organism>
<name>A0A3B1J8G7_ASTMX</name>
<dbReference type="AlphaFoldDB" id="A0A3B1J8G7"/>
<dbReference type="Gene3D" id="3.40.30.10">
    <property type="entry name" value="Glutaredoxin"/>
    <property type="match status" value="1"/>
</dbReference>
<dbReference type="Bgee" id="ENSAMXG00000041696">
    <property type="expression patterns" value="Expressed in mesonephros and 14 other cell types or tissues"/>
</dbReference>
<reference evidence="2" key="1">
    <citation type="submission" date="2013-03" db="EMBL/GenBank/DDBJ databases">
        <authorList>
            <person name="Jeffery W."/>
            <person name="Warren W."/>
            <person name="Wilson R.K."/>
        </authorList>
    </citation>
    <scope>NUCLEOTIDE SEQUENCE</scope>
    <source>
        <strain evidence="2">female</strain>
    </source>
</reference>
<reference evidence="2" key="2">
    <citation type="journal article" date="2014" name="Nat. Commun.">
        <title>The cavefish genome reveals candidate genes for eye loss.</title>
        <authorList>
            <person name="McGaugh S.E."/>
            <person name="Gross J.B."/>
            <person name="Aken B."/>
            <person name="Blin M."/>
            <person name="Borowsky R."/>
            <person name="Chalopin D."/>
            <person name="Hinaux H."/>
            <person name="Jeffery W.R."/>
            <person name="Keene A."/>
            <person name="Ma L."/>
            <person name="Minx P."/>
            <person name="Murphy D."/>
            <person name="O'Quin K.E."/>
            <person name="Retaux S."/>
            <person name="Rohner N."/>
            <person name="Searle S.M."/>
            <person name="Stahl B.A."/>
            <person name="Tabin C."/>
            <person name="Volff J.N."/>
            <person name="Yoshizawa M."/>
            <person name="Warren W.C."/>
        </authorList>
    </citation>
    <scope>NUCLEOTIDE SEQUENCE [LARGE SCALE GENOMIC DNA]</scope>
    <source>
        <strain evidence="2">female</strain>
    </source>
</reference>
<evidence type="ECO:0000313" key="2">
    <source>
        <dbReference type="Proteomes" id="UP000018467"/>
    </source>
</evidence>
<evidence type="ECO:0000313" key="1">
    <source>
        <dbReference type="Ensembl" id="ENSAMXP00000038186.1"/>
    </source>
</evidence>
<dbReference type="STRING" id="7994.ENSAMXP00000038186"/>
<sequence length="109" mass="12393">MISDGLERHADHLLVLIHCVLLSSLKSVQICFTTKSYSTSCFFPLLLTTFMEMRISFSSRTWAETDFWVFIDVDGSIYDYGANTINGSVHIPLRQYAGKYVLILNVATF</sequence>